<gene>
    <name evidence="3" type="ORF">ALEPTO_LOCUS42</name>
</gene>
<dbReference type="Proteomes" id="UP000789508">
    <property type="component" value="Unassembled WGS sequence"/>
</dbReference>
<evidence type="ECO:0000313" key="3">
    <source>
        <dbReference type="EMBL" id="CAG8437639.1"/>
    </source>
</evidence>
<dbReference type="OrthoDB" id="2441647at2759"/>
<evidence type="ECO:0000256" key="1">
    <source>
        <dbReference type="SAM" id="Coils"/>
    </source>
</evidence>
<protein>
    <submittedName>
        <fullName evidence="3">6971_t:CDS:1</fullName>
    </submittedName>
</protein>
<keyword evidence="1" id="KW-0175">Coiled coil</keyword>
<dbReference type="AlphaFoldDB" id="A0A9N8V587"/>
<reference evidence="3" key="1">
    <citation type="submission" date="2021-06" db="EMBL/GenBank/DDBJ databases">
        <authorList>
            <person name="Kallberg Y."/>
            <person name="Tangrot J."/>
            <person name="Rosling A."/>
        </authorList>
    </citation>
    <scope>NUCLEOTIDE SEQUENCE</scope>
    <source>
        <strain evidence="3">FL130A</strain>
    </source>
</reference>
<name>A0A9N8V587_9GLOM</name>
<feature type="compositionally biased region" description="Basic and acidic residues" evidence="2">
    <location>
        <begin position="1"/>
        <end position="15"/>
    </location>
</feature>
<accession>A0A9N8V587</accession>
<sequence length="148" mass="16951">MNKENSEVLKEKAKSDPTYIEDEGYISDNEENYTSTPSSEMIAPKKENDEGIVDNLDKLPPSVVQKIKDLENSVNNKDLEIKELKNTIQELKKEKKSINNQTQNLLSTDGLVKTKSSWRSKRDNVLKVLNDNFTPEEIKKEFGDIYKG</sequence>
<feature type="compositionally biased region" description="Acidic residues" evidence="2">
    <location>
        <begin position="19"/>
        <end position="31"/>
    </location>
</feature>
<proteinExistence type="predicted"/>
<feature type="coiled-coil region" evidence="1">
    <location>
        <begin position="67"/>
        <end position="108"/>
    </location>
</feature>
<feature type="region of interest" description="Disordered" evidence="2">
    <location>
        <begin position="1"/>
        <end position="44"/>
    </location>
</feature>
<keyword evidence="4" id="KW-1185">Reference proteome</keyword>
<dbReference type="EMBL" id="CAJVPS010000001">
    <property type="protein sequence ID" value="CAG8437639.1"/>
    <property type="molecule type" value="Genomic_DNA"/>
</dbReference>
<organism evidence="3 4">
    <name type="scientific">Ambispora leptoticha</name>
    <dbReference type="NCBI Taxonomy" id="144679"/>
    <lineage>
        <taxon>Eukaryota</taxon>
        <taxon>Fungi</taxon>
        <taxon>Fungi incertae sedis</taxon>
        <taxon>Mucoromycota</taxon>
        <taxon>Glomeromycotina</taxon>
        <taxon>Glomeromycetes</taxon>
        <taxon>Archaeosporales</taxon>
        <taxon>Ambisporaceae</taxon>
        <taxon>Ambispora</taxon>
    </lineage>
</organism>
<comment type="caution">
    <text evidence="3">The sequence shown here is derived from an EMBL/GenBank/DDBJ whole genome shotgun (WGS) entry which is preliminary data.</text>
</comment>
<evidence type="ECO:0000313" key="4">
    <source>
        <dbReference type="Proteomes" id="UP000789508"/>
    </source>
</evidence>
<evidence type="ECO:0000256" key="2">
    <source>
        <dbReference type="SAM" id="MobiDB-lite"/>
    </source>
</evidence>